<sequence>MRDLIKIRVLKIFNPIFFKKFYLDFKKCFLKKILIVNSTKKNILIIEISL</sequence>
<dbReference type="KEGG" id="rip:RIEPE_0302"/>
<gene>
    <name evidence="1" type="ordered locus">RIEPE_0302</name>
</gene>
<protein>
    <submittedName>
        <fullName evidence="1">Uncharacterized protein</fullName>
    </submittedName>
</protein>
<proteinExistence type="predicted"/>
<dbReference type="AlphaFoldDB" id="D4G896"/>
<evidence type="ECO:0000313" key="1">
    <source>
        <dbReference type="EMBL" id="ADD79554.1"/>
    </source>
</evidence>
<reference evidence="1" key="1">
    <citation type="submission" date="2008-05" db="EMBL/GenBank/DDBJ databases">
        <title>Genome sequence of Riesia pediculicola USDA.</title>
        <authorList>
            <person name="Kirkness E.F."/>
        </authorList>
    </citation>
    <scope>NUCLEOTIDE SEQUENCE [LARGE SCALE GENOMIC DNA]</scope>
    <source>
        <strain evidence="1">USDA</strain>
    </source>
</reference>
<evidence type="ECO:0000313" key="2">
    <source>
        <dbReference type="Proteomes" id="UP000001700"/>
    </source>
</evidence>
<dbReference type="EMBL" id="CP001085">
    <property type="protein sequence ID" value="ADD79554.1"/>
    <property type="molecule type" value="Genomic_DNA"/>
</dbReference>
<dbReference type="Proteomes" id="UP000001700">
    <property type="component" value="Chromosome"/>
</dbReference>
<accession>D4G896</accession>
<organism evidence="1 2">
    <name type="scientific">Riesia pediculicola (strain USDA)</name>
    <dbReference type="NCBI Taxonomy" id="515618"/>
    <lineage>
        <taxon>Bacteria</taxon>
        <taxon>Pseudomonadati</taxon>
        <taxon>Pseudomonadota</taxon>
        <taxon>Gammaproteobacteria</taxon>
        <taxon>Enterobacterales</taxon>
        <taxon>Enterobacteriaceae</taxon>
        <taxon>Candidatus Riesia</taxon>
    </lineage>
</organism>
<name>D4G896_RIEPU</name>
<keyword evidence="2" id="KW-1185">Reference proteome</keyword>
<dbReference type="HOGENOM" id="CLU_3122203_0_0_6"/>